<dbReference type="OrthoDB" id="6282404at2759"/>
<evidence type="ECO:0000256" key="1">
    <source>
        <dbReference type="SAM" id="MobiDB-lite"/>
    </source>
</evidence>
<reference evidence="4" key="1">
    <citation type="submission" date="2016-06" db="UniProtKB">
        <authorList>
            <consortium name="WormBaseParasite"/>
        </authorList>
    </citation>
    <scope>IDENTIFICATION</scope>
</reference>
<sequence>MDGSSPRHLQDEASSAAMQETPSNQQAHRLGNLPDAEVNASVDKCWCQLRDMVKSTALDVLGRARPQQQDWFDDNDTAIKNLLAYKNQLPRAYVDRPTAENKTAFCRSRHLYNTGCRRYRTP</sequence>
<evidence type="ECO:0000313" key="3">
    <source>
        <dbReference type="Proteomes" id="UP000275846"/>
    </source>
</evidence>
<feature type="compositionally biased region" description="Polar residues" evidence="1">
    <location>
        <begin position="12"/>
        <end position="27"/>
    </location>
</feature>
<organism evidence="4">
    <name type="scientific">Schistocephalus solidus</name>
    <name type="common">Tapeworm</name>
    <dbReference type="NCBI Taxonomy" id="70667"/>
    <lineage>
        <taxon>Eukaryota</taxon>
        <taxon>Metazoa</taxon>
        <taxon>Spiralia</taxon>
        <taxon>Lophotrochozoa</taxon>
        <taxon>Platyhelminthes</taxon>
        <taxon>Cestoda</taxon>
        <taxon>Eucestoda</taxon>
        <taxon>Diphyllobothriidea</taxon>
        <taxon>Diphyllobothriidae</taxon>
        <taxon>Schistocephalus</taxon>
    </lineage>
</organism>
<evidence type="ECO:0000313" key="4">
    <source>
        <dbReference type="WBParaSite" id="SSLN_0001913401-mRNA-1"/>
    </source>
</evidence>
<protein>
    <submittedName>
        <fullName evidence="2 4">Uncharacterized protein</fullName>
    </submittedName>
</protein>
<dbReference type="EMBL" id="UYSU01044426">
    <property type="protein sequence ID" value="VDM04823.1"/>
    <property type="molecule type" value="Genomic_DNA"/>
</dbReference>
<dbReference type="WBParaSite" id="SSLN_0001913401-mRNA-1">
    <property type="protein sequence ID" value="SSLN_0001913401-mRNA-1"/>
    <property type="gene ID" value="SSLN_0001913401"/>
</dbReference>
<dbReference type="AlphaFoldDB" id="A0A183TPN9"/>
<keyword evidence="3" id="KW-1185">Reference proteome</keyword>
<name>A0A183TPN9_SCHSO</name>
<dbReference type="Proteomes" id="UP000275846">
    <property type="component" value="Unassembled WGS sequence"/>
</dbReference>
<accession>A0A183TPN9</accession>
<proteinExistence type="predicted"/>
<feature type="region of interest" description="Disordered" evidence="1">
    <location>
        <begin position="1"/>
        <end position="34"/>
    </location>
</feature>
<reference evidence="2 3" key="2">
    <citation type="submission" date="2018-11" db="EMBL/GenBank/DDBJ databases">
        <authorList>
            <consortium name="Pathogen Informatics"/>
        </authorList>
    </citation>
    <scope>NUCLEOTIDE SEQUENCE [LARGE SCALE GENOMIC DNA]</scope>
    <source>
        <strain evidence="2 3">NST_G2</strain>
    </source>
</reference>
<evidence type="ECO:0000313" key="2">
    <source>
        <dbReference type="EMBL" id="VDM04823.1"/>
    </source>
</evidence>
<gene>
    <name evidence="2" type="ORF">SSLN_LOCUS18437</name>
</gene>